<evidence type="ECO:0000256" key="1">
    <source>
        <dbReference type="ARBA" id="ARBA00004123"/>
    </source>
</evidence>
<dbReference type="SUPFAM" id="SSF53098">
    <property type="entry name" value="Ribonuclease H-like"/>
    <property type="match status" value="1"/>
</dbReference>
<evidence type="ECO:0000256" key="5">
    <source>
        <dbReference type="ARBA" id="ARBA00023242"/>
    </source>
</evidence>
<dbReference type="GO" id="GO:0008270">
    <property type="term" value="F:zinc ion binding"/>
    <property type="evidence" value="ECO:0007669"/>
    <property type="project" value="UniProtKB-KW"/>
</dbReference>
<gene>
    <name evidence="6" type="ORF">ACH5RR_030960</name>
</gene>
<comment type="caution">
    <text evidence="6">The sequence shown here is derived from an EMBL/GenBank/DDBJ whole genome shotgun (WGS) entry which is preliminary data.</text>
</comment>
<evidence type="ECO:0008006" key="8">
    <source>
        <dbReference type="Google" id="ProtNLM"/>
    </source>
</evidence>
<proteinExistence type="predicted"/>
<organism evidence="6 7">
    <name type="scientific">Cinchona calisaya</name>
    <dbReference type="NCBI Taxonomy" id="153742"/>
    <lineage>
        <taxon>Eukaryota</taxon>
        <taxon>Viridiplantae</taxon>
        <taxon>Streptophyta</taxon>
        <taxon>Embryophyta</taxon>
        <taxon>Tracheophyta</taxon>
        <taxon>Spermatophyta</taxon>
        <taxon>Magnoliopsida</taxon>
        <taxon>eudicotyledons</taxon>
        <taxon>Gunneridae</taxon>
        <taxon>Pentapetalae</taxon>
        <taxon>asterids</taxon>
        <taxon>lamiids</taxon>
        <taxon>Gentianales</taxon>
        <taxon>Rubiaceae</taxon>
        <taxon>Cinchonoideae</taxon>
        <taxon>Cinchoneae</taxon>
        <taxon>Cinchona</taxon>
    </lineage>
</organism>
<name>A0ABD2YJ45_9GENT</name>
<dbReference type="AlphaFoldDB" id="A0ABD2YJ45"/>
<keyword evidence="5" id="KW-0539">Nucleus</keyword>
<evidence type="ECO:0000256" key="2">
    <source>
        <dbReference type="ARBA" id="ARBA00022723"/>
    </source>
</evidence>
<keyword evidence="7" id="KW-1185">Reference proteome</keyword>
<keyword evidence="2" id="KW-0479">Metal-binding</keyword>
<dbReference type="InterPro" id="IPR052035">
    <property type="entry name" value="ZnF_BED_domain_contain"/>
</dbReference>
<evidence type="ECO:0000256" key="3">
    <source>
        <dbReference type="ARBA" id="ARBA00022771"/>
    </source>
</evidence>
<evidence type="ECO:0000256" key="4">
    <source>
        <dbReference type="ARBA" id="ARBA00022833"/>
    </source>
</evidence>
<keyword evidence="3" id="KW-0863">Zinc-finger</keyword>
<dbReference type="GO" id="GO:0005634">
    <property type="term" value="C:nucleus"/>
    <property type="evidence" value="ECO:0007669"/>
    <property type="project" value="UniProtKB-SubCell"/>
</dbReference>
<reference evidence="6 7" key="1">
    <citation type="submission" date="2024-11" db="EMBL/GenBank/DDBJ databases">
        <title>A near-complete genome assembly of Cinchona calisaya.</title>
        <authorList>
            <person name="Lian D.C."/>
            <person name="Zhao X.W."/>
            <person name="Wei L."/>
        </authorList>
    </citation>
    <scope>NUCLEOTIDE SEQUENCE [LARGE SCALE GENOMIC DNA]</scope>
    <source>
        <tissue evidence="6">Nenye</tissue>
    </source>
</reference>
<evidence type="ECO:0000313" key="6">
    <source>
        <dbReference type="EMBL" id="KAL3505578.1"/>
    </source>
</evidence>
<dbReference type="PANTHER" id="PTHR46481:SF10">
    <property type="entry name" value="ZINC FINGER BED DOMAIN-CONTAINING PROTEIN 39"/>
    <property type="match status" value="1"/>
</dbReference>
<keyword evidence="4" id="KW-0862">Zinc</keyword>
<dbReference type="Proteomes" id="UP001630127">
    <property type="component" value="Unassembled WGS sequence"/>
</dbReference>
<evidence type="ECO:0000313" key="7">
    <source>
        <dbReference type="Proteomes" id="UP001630127"/>
    </source>
</evidence>
<dbReference type="PANTHER" id="PTHR46481">
    <property type="entry name" value="ZINC FINGER BED DOMAIN-CONTAINING PROTEIN 4"/>
    <property type="match status" value="1"/>
</dbReference>
<comment type="subcellular location">
    <subcellularLocation>
        <location evidence="1">Nucleus</location>
    </subcellularLocation>
</comment>
<dbReference type="InterPro" id="IPR012337">
    <property type="entry name" value="RNaseH-like_sf"/>
</dbReference>
<accession>A0ABD2YJ45</accession>
<protein>
    <recommendedName>
        <fullName evidence="8">Transposase</fullName>
    </recommendedName>
</protein>
<sequence length="347" mass="40148">MSSDQSPQNEGMRRKRRILYYDDMDIGMKACSRDCQSEESNNNHENHVTDAKEAYRTIAFFVCQEEVPVLSIRGLFRALRSRIPYSFAALQQSCLEVYEEEKVKIKETLKSLDTQVCLSLAMLRHDTYDCVKYNYRLPKGRTIFDYLLQKAHFIDENWKLKSLVLHFGPDLDDFGILSQKAIVECLSEFDIGNKISTLTVDDKLNYEGIIEIVKGQIQEKKILSLNGKLFSVYCCAHVFRLMVEEAFLEINGTIWGLSCLVPFAKPTSMWNITLHNLQEALKLEAEGEFDREDVYDKLDIPSAREWKKVRGVRKLVGSIYSAAEVSLRQNMQLRVFIFIICESFLIL</sequence>
<dbReference type="EMBL" id="JBJUIK010000013">
    <property type="protein sequence ID" value="KAL3505578.1"/>
    <property type="molecule type" value="Genomic_DNA"/>
</dbReference>